<feature type="domain" description="RAI1-like" evidence="4">
    <location>
        <begin position="168"/>
        <end position="360"/>
    </location>
</feature>
<keyword evidence="2" id="KW-0479">Metal-binding</keyword>
<feature type="compositionally biased region" description="Polar residues" evidence="3">
    <location>
        <begin position="396"/>
        <end position="406"/>
    </location>
</feature>
<feature type="region of interest" description="Disordered" evidence="3">
    <location>
        <begin position="381"/>
        <end position="456"/>
    </location>
</feature>
<dbReference type="EMBL" id="JAGTXO010000055">
    <property type="protein sequence ID" value="KAG8458269.1"/>
    <property type="molecule type" value="Genomic_DNA"/>
</dbReference>
<comment type="function">
    <text evidence="2">Decapping enzyme for NAD-capped RNAs: specifically hydrolyzes the nicotinamide adenine dinucleotide (NAD) cap from a subset of RNAs by removing the entire NAD moiety from the 5'-end of an NAD-capped RNA.</text>
</comment>
<dbReference type="GO" id="GO:0005829">
    <property type="term" value="C:cytosol"/>
    <property type="evidence" value="ECO:0007669"/>
    <property type="project" value="TreeGrafter"/>
</dbReference>
<name>A0A8J5XBS3_DIALT</name>
<comment type="subcellular location">
    <subcellularLocation>
        <location evidence="2">Nucleus</location>
    </subcellularLocation>
</comment>
<dbReference type="Proteomes" id="UP000751190">
    <property type="component" value="Unassembled WGS sequence"/>
</dbReference>
<dbReference type="InterPro" id="IPR039039">
    <property type="entry name" value="RAI1-like_fam"/>
</dbReference>
<dbReference type="GO" id="GO:0000956">
    <property type="term" value="P:nuclear-transcribed mRNA catabolic process"/>
    <property type="evidence" value="ECO:0007669"/>
    <property type="project" value="TreeGrafter"/>
</dbReference>
<keyword evidence="2" id="KW-0539">Nucleus</keyword>
<evidence type="ECO:0000256" key="1">
    <source>
        <dbReference type="ARBA" id="ARBA00006562"/>
    </source>
</evidence>
<keyword evidence="6" id="KW-1185">Reference proteome</keyword>
<dbReference type="InterPro" id="IPR013961">
    <property type="entry name" value="RAI1"/>
</dbReference>
<dbReference type="PANTHER" id="PTHR12395:SF9">
    <property type="entry name" value="DECAPPING AND EXORIBONUCLEASE PROTEIN"/>
    <property type="match status" value="1"/>
</dbReference>
<organism evidence="5 6">
    <name type="scientific">Diacronema lutheri</name>
    <name type="common">Unicellular marine alga</name>
    <name type="synonym">Monochrysis lutheri</name>
    <dbReference type="NCBI Taxonomy" id="2081491"/>
    <lineage>
        <taxon>Eukaryota</taxon>
        <taxon>Haptista</taxon>
        <taxon>Haptophyta</taxon>
        <taxon>Pavlovophyceae</taxon>
        <taxon>Pavlovales</taxon>
        <taxon>Pavlovaceae</taxon>
        <taxon>Diacronema</taxon>
    </lineage>
</organism>
<proteinExistence type="inferred from homology"/>
<sequence>MARPGAARQLPRLVALAALGVCGTVPLRRAHRAARRAPTSATAREAGRLKFSINIYEPNAPAGSTLAEAAAAAMHGRTKGPGPGYSVHRIATFQWLIGDVDSLQGVIDRVRVPGTPPVVQTVPPDVQDLTICEQRDFVPLDHIYPNVAPVAGTVVAALRAGIDVLSEYNFVTERRCLKRIASLSHALCTDLQMVNGTIFARDVPKHRCVNYGSVGHQFHRLCTRPATDARPSEFFHLTSLRCGPHALLVASEVDGHTPQGEGIELKIGKLGGLSTWTQCLFADVSIVVRGTSREDSNGCQCVQRVNTFHVDRMLSEEAKERAMAFFARVLTQLRRSMHEGRVYRLQREQRNIVCFELPEETEPLITEAEIDWLKARVPRAERPSGVASAPMPRAAQTRSGSASALSKTREASAPDAPPAGAAALPVGTRDGGGGAGTLVTRRQRRRAAARPRATGE</sequence>
<dbReference type="AlphaFoldDB" id="A0A8J5XBS3"/>
<dbReference type="GO" id="GO:0004518">
    <property type="term" value="F:nuclease activity"/>
    <property type="evidence" value="ECO:0007669"/>
    <property type="project" value="UniProtKB-KW"/>
</dbReference>
<accession>A0A8J5XBS3</accession>
<dbReference type="GO" id="GO:0046872">
    <property type="term" value="F:metal ion binding"/>
    <property type="evidence" value="ECO:0007669"/>
    <property type="project" value="UniProtKB-KW"/>
</dbReference>
<dbReference type="GO" id="GO:0110155">
    <property type="term" value="P:NAD-cap decapping"/>
    <property type="evidence" value="ECO:0007669"/>
    <property type="project" value="TreeGrafter"/>
</dbReference>
<dbReference type="GO" id="GO:0000166">
    <property type="term" value="F:nucleotide binding"/>
    <property type="evidence" value="ECO:0007669"/>
    <property type="project" value="UniProtKB-KW"/>
</dbReference>
<comment type="similarity">
    <text evidence="1 2">Belongs to the DXO/Dom3Z family.</text>
</comment>
<evidence type="ECO:0000313" key="5">
    <source>
        <dbReference type="EMBL" id="KAG8458269.1"/>
    </source>
</evidence>
<keyword evidence="2" id="KW-0540">Nuclease</keyword>
<dbReference type="GO" id="GO:0003723">
    <property type="term" value="F:RNA binding"/>
    <property type="evidence" value="ECO:0007669"/>
    <property type="project" value="UniProtKB-KW"/>
</dbReference>
<dbReference type="GO" id="GO:0034353">
    <property type="term" value="F:mRNA 5'-diphosphatase activity"/>
    <property type="evidence" value="ECO:0007669"/>
    <property type="project" value="TreeGrafter"/>
</dbReference>
<dbReference type="OrthoDB" id="10533813at2759"/>
<keyword evidence="2" id="KW-0547">Nucleotide-binding</keyword>
<reference evidence="5" key="1">
    <citation type="submission" date="2021-05" db="EMBL/GenBank/DDBJ databases">
        <title>The genome of the haptophyte Pavlova lutheri (Diacronema luteri, Pavlovales) - a model for lipid biosynthesis in eukaryotic algae.</title>
        <authorList>
            <person name="Hulatt C.J."/>
            <person name="Posewitz M.C."/>
        </authorList>
    </citation>
    <scope>NUCLEOTIDE SEQUENCE</scope>
    <source>
        <strain evidence="5">NIVA-4/92</strain>
    </source>
</reference>
<protein>
    <recommendedName>
        <fullName evidence="2">Decapping nuclease</fullName>
        <ecNumber evidence="2">3.6.1.-</ecNumber>
    </recommendedName>
</protein>
<dbReference type="EC" id="3.6.1.-" evidence="2"/>
<evidence type="ECO:0000259" key="4">
    <source>
        <dbReference type="Pfam" id="PF08652"/>
    </source>
</evidence>
<evidence type="ECO:0000256" key="2">
    <source>
        <dbReference type="RuleBase" id="RU367113"/>
    </source>
</evidence>
<comment type="cofactor">
    <cofactor evidence="2">
        <name>a divalent metal cation</name>
        <dbReference type="ChEBI" id="CHEBI:60240"/>
    </cofactor>
</comment>
<evidence type="ECO:0000256" key="3">
    <source>
        <dbReference type="SAM" id="MobiDB-lite"/>
    </source>
</evidence>
<comment type="caution">
    <text evidence="5">The sequence shown here is derived from an EMBL/GenBank/DDBJ whole genome shotgun (WGS) entry which is preliminary data.</text>
</comment>
<keyword evidence="2" id="KW-0694">RNA-binding</keyword>
<evidence type="ECO:0000313" key="6">
    <source>
        <dbReference type="Proteomes" id="UP000751190"/>
    </source>
</evidence>
<dbReference type="Pfam" id="PF08652">
    <property type="entry name" value="RAI1"/>
    <property type="match status" value="1"/>
</dbReference>
<gene>
    <name evidence="5" type="ORF">KFE25_001561</name>
</gene>
<keyword evidence="2" id="KW-0378">Hydrolase</keyword>
<dbReference type="PANTHER" id="PTHR12395">
    <property type="entry name" value="DOM-3 RELATED"/>
    <property type="match status" value="1"/>
</dbReference>
<dbReference type="GO" id="GO:0005634">
    <property type="term" value="C:nucleus"/>
    <property type="evidence" value="ECO:0007669"/>
    <property type="project" value="UniProtKB-SubCell"/>
</dbReference>
<feature type="compositionally biased region" description="Low complexity" evidence="3">
    <location>
        <begin position="413"/>
        <end position="428"/>
    </location>
</feature>